<dbReference type="InterPro" id="IPR001279">
    <property type="entry name" value="Metallo-B-lactamas"/>
</dbReference>
<keyword evidence="3" id="KW-1185">Reference proteome</keyword>
<dbReference type="Pfam" id="PF17778">
    <property type="entry name" value="WHD_BLACT"/>
    <property type="match status" value="1"/>
</dbReference>
<dbReference type="Proteomes" id="UP001342314">
    <property type="component" value="Unassembled WGS sequence"/>
</dbReference>
<dbReference type="Gene3D" id="1.10.10.10">
    <property type="entry name" value="Winged helix-like DNA-binding domain superfamily/Winged helix DNA-binding domain"/>
    <property type="match status" value="1"/>
</dbReference>
<dbReference type="SUPFAM" id="SSF56281">
    <property type="entry name" value="Metallo-hydrolase/oxidoreductase"/>
    <property type="match status" value="1"/>
</dbReference>
<reference evidence="2 3" key="1">
    <citation type="submission" date="2021-12" db="EMBL/GenBank/DDBJ databases">
        <title>High titer production of polyol ester of fatty acids by Rhodotorula paludigena BS15 towards product separation-free biomass refinery.</title>
        <authorList>
            <person name="Mano J."/>
            <person name="Ono H."/>
            <person name="Tanaka T."/>
            <person name="Naito K."/>
            <person name="Sushida H."/>
            <person name="Ike M."/>
            <person name="Tokuyasu K."/>
            <person name="Kitaoka M."/>
        </authorList>
    </citation>
    <scope>NUCLEOTIDE SEQUENCE [LARGE SCALE GENOMIC DNA]</scope>
    <source>
        <strain evidence="2 3">BS15</strain>
    </source>
</reference>
<sequence length="401" mass="42698">MASLPDLPAVTRLSNYVTRILGQNPGKFTLQGTNSYLIHHPSSPRLLLLDTTGPSSVSPLSASSVQSYTTHLRSALAAHPAQPARVTDVVLSHWHGDHVMALGEVLRALHDATSAAPDAVRVWKMACAGGGTDAWKGEEGKEGEIEGSLDEAAKEGLLEVDEQGRRVRPLASGQRFVLPGEGEAHADASVEIEVVHTPGHTSDSICLVLRTSAASSPSPAIDANESPLGVFTADTVLGHGTAVFHSLSAYLSSLTALFDLFPPSGPGSSALVPLYPGHGDVVPDGRAKIEEYRTHRMERERQVVEALQAGTAGESAELSASELTDRIYASTIPDSLKPAATHGLLLHLAKLQEEGRVERVSRRSVQEEGEREKQMGEIQLPAGWDDGWKWIEGREGAGGRL</sequence>
<accession>A0AAV5GG86</accession>
<comment type="caution">
    <text evidence="2">The sequence shown here is derived from an EMBL/GenBank/DDBJ whole genome shotgun (WGS) entry which is preliminary data.</text>
</comment>
<dbReference type="Gene3D" id="3.60.15.10">
    <property type="entry name" value="Ribonuclease Z/Hydroxyacylglutathione hydrolase-like"/>
    <property type="match status" value="1"/>
</dbReference>
<proteinExistence type="predicted"/>
<gene>
    <name evidence="2" type="ORF">Rhopal_001749-T1</name>
</gene>
<dbReference type="Pfam" id="PF00753">
    <property type="entry name" value="Lactamase_B"/>
    <property type="match status" value="1"/>
</dbReference>
<evidence type="ECO:0000259" key="1">
    <source>
        <dbReference type="SMART" id="SM00849"/>
    </source>
</evidence>
<dbReference type="InterPro" id="IPR041516">
    <property type="entry name" value="LACTB2_WH"/>
</dbReference>
<dbReference type="InterPro" id="IPR036388">
    <property type="entry name" value="WH-like_DNA-bd_sf"/>
</dbReference>
<dbReference type="SMART" id="SM00849">
    <property type="entry name" value="Lactamase_B"/>
    <property type="match status" value="1"/>
</dbReference>
<dbReference type="PANTHER" id="PTHR23131:SF0">
    <property type="entry name" value="ENDORIBONUCLEASE LACTB2"/>
    <property type="match status" value="1"/>
</dbReference>
<evidence type="ECO:0000313" key="3">
    <source>
        <dbReference type="Proteomes" id="UP001342314"/>
    </source>
</evidence>
<dbReference type="PANTHER" id="PTHR23131">
    <property type="entry name" value="ENDORIBONUCLEASE LACTB2"/>
    <property type="match status" value="1"/>
</dbReference>
<dbReference type="GO" id="GO:0044550">
    <property type="term" value="P:secondary metabolite biosynthetic process"/>
    <property type="evidence" value="ECO:0007669"/>
    <property type="project" value="TreeGrafter"/>
</dbReference>
<organism evidence="2 3">
    <name type="scientific">Rhodotorula paludigena</name>
    <dbReference type="NCBI Taxonomy" id="86838"/>
    <lineage>
        <taxon>Eukaryota</taxon>
        <taxon>Fungi</taxon>
        <taxon>Dikarya</taxon>
        <taxon>Basidiomycota</taxon>
        <taxon>Pucciniomycotina</taxon>
        <taxon>Microbotryomycetes</taxon>
        <taxon>Sporidiobolales</taxon>
        <taxon>Sporidiobolaceae</taxon>
        <taxon>Rhodotorula</taxon>
    </lineage>
</organism>
<name>A0AAV5GG86_9BASI</name>
<dbReference type="AlphaFoldDB" id="A0AAV5GG86"/>
<dbReference type="InterPro" id="IPR050662">
    <property type="entry name" value="Sec-metab_biosynth-thioest"/>
</dbReference>
<dbReference type="EMBL" id="BQKY01000003">
    <property type="protein sequence ID" value="GJN88780.1"/>
    <property type="molecule type" value="Genomic_DNA"/>
</dbReference>
<dbReference type="InterPro" id="IPR036866">
    <property type="entry name" value="RibonucZ/Hydroxyglut_hydro"/>
</dbReference>
<feature type="domain" description="Metallo-beta-lactamase" evidence="1">
    <location>
        <begin position="32"/>
        <end position="278"/>
    </location>
</feature>
<evidence type="ECO:0000313" key="2">
    <source>
        <dbReference type="EMBL" id="GJN88780.1"/>
    </source>
</evidence>
<protein>
    <recommendedName>
        <fullName evidence="1">Metallo-beta-lactamase domain-containing protein</fullName>
    </recommendedName>
</protein>